<dbReference type="RefSeq" id="WP_135786916.1">
    <property type="nucleotide sequence ID" value="NZ_SRRT01000005.1"/>
</dbReference>
<dbReference type="Gene3D" id="3.40.50.300">
    <property type="entry name" value="P-loop containing nucleotide triphosphate hydrolases"/>
    <property type="match status" value="1"/>
</dbReference>
<keyword evidence="3" id="KW-1185">Reference proteome</keyword>
<organism evidence="2 3">
    <name type="scientific">Streptomyces bauhiniae</name>
    <dbReference type="NCBI Taxonomy" id="2340725"/>
    <lineage>
        <taxon>Bacteria</taxon>
        <taxon>Bacillati</taxon>
        <taxon>Actinomycetota</taxon>
        <taxon>Actinomycetes</taxon>
        <taxon>Kitasatosporales</taxon>
        <taxon>Streptomycetaceae</taxon>
        <taxon>Streptomyces</taxon>
    </lineage>
</organism>
<gene>
    <name evidence="2" type="ORF">E5083_19160</name>
</gene>
<dbReference type="Pfam" id="PF05729">
    <property type="entry name" value="NACHT"/>
    <property type="match status" value="1"/>
</dbReference>
<evidence type="ECO:0000259" key="1">
    <source>
        <dbReference type="PROSITE" id="PS50837"/>
    </source>
</evidence>
<dbReference type="PROSITE" id="PS50837">
    <property type="entry name" value="NACHT"/>
    <property type="match status" value="1"/>
</dbReference>
<evidence type="ECO:0000313" key="2">
    <source>
        <dbReference type="EMBL" id="TGN75765.1"/>
    </source>
</evidence>
<comment type="caution">
    <text evidence="2">The sequence shown here is derived from an EMBL/GenBank/DDBJ whole genome shotgun (WGS) entry which is preliminary data.</text>
</comment>
<evidence type="ECO:0000313" key="3">
    <source>
        <dbReference type="Proteomes" id="UP000298159"/>
    </source>
</evidence>
<dbReference type="GeneID" id="95449721"/>
<dbReference type="AlphaFoldDB" id="A0A4Z1D2F7"/>
<reference evidence="2 3" key="1">
    <citation type="submission" date="2019-04" db="EMBL/GenBank/DDBJ databases">
        <title>Streptomyces sp. nov. Bv016 isolated from bark of Buahinia variegata.</title>
        <authorList>
            <person name="Kanchanasin P."/>
            <person name="Tanasupawat S."/>
            <person name="Yuki M."/>
            <person name="Kudo T."/>
        </authorList>
    </citation>
    <scope>NUCLEOTIDE SEQUENCE [LARGE SCALE GENOMIC DNA]</scope>
    <source>
        <strain evidence="2 3">Bv016</strain>
    </source>
</reference>
<dbReference type="PANTHER" id="PTHR46844:SF1">
    <property type="entry name" value="SLR5058 PROTEIN"/>
    <property type="match status" value="1"/>
</dbReference>
<dbReference type="Proteomes" id="UP000298159">
    <property type="component" value="Unassembled WGS sequence"/>
</dbReference>
<protein>
    <submittedName>
        <fullName evidence="2">NACHT domain-containing protein</fullName>
    </submittedName>
</protein>
<dbReference type="InterPro" id="IPR007111">
    <property type="entry name" value="NACHT_NTPase"/>
</dbReference>
<accession>A0A4Z1D2F7</accession>
<sequence>MTGVRPALRVLAGAALAVTVGVATNQVLNDGKLSWTWLYASLCVSVLSLLYSELGSAGDTGTAHGGRRVYLRQLRASVRDMETVGIATQSEFVFRMRQVYVDVSVVPQVLHAAAREPYVGPAGGGERRSLASVLREGDGAETSRVLAVIGGPGSGKTTLARNTALELCAHRWRPWKRRLPVLLYLRDHASALLADEPPALETVAVSAGWLDGKVPARWLARRLDRGGCVVLLDGLDEVADPAERGRVVAWVARQVQRHPRNTYVVTSRPHGYETNPLPGAEVLQVRRFTWEQIERFLRQWSYATESRARGTTGPEAHTAADRTATDLLTRLRRQPALYDLAANPLLLTMTANVHRYRGQLPGSRAELYAEMCDVLLHRRSEARGLTDATGLAGPHKQHVAQHLALAMMRARVRDWPVRDAARAIRLALRQVPGRVSAEVFLEEARKSGLLVEREHHVYGFAHLTLQEYLAAAQLSAPHADTGVLTSNVGSPWWRETILLWSAGNDATPVITACLDSGAVPALALAFDCAEEARTVDPDARSRLESLLTPPGPDEPRDPAQARLMAQVLATRSLRETVRIDDTTTLCARPVPHELYAAFVHEERAVRRHHSVPPQSSGSAGGAAVGMQAGDAERFVEWVNCLALDEESTYRLPTPAELGDPAAVTLIPAGQTVWAQERARTLLHQPEGAGWPYLRSAEWISAIVSADLELLKPCLQLLGTPEQQRTRVIAWIKVLATALAYPSELGGDPATTPLKLPFLLGMAAAIDKLRLCAEAVTGAHESALAFLRAFDVARTLAHAVETVSIQEISVYLDPLLAGALHRAHSVIRARSLSDFAAGPNRVRHLARSLDLPPTLTPTWRHAYRLDLDRALEHAQGLDAYLLHELDVAFSAAISRPTGDRDQATAVVSNGSLLSRDHELDLALSLAVDAARGSSIQVLGLALRTFRFLTIRWPQIPSATDEELSISAILTARATAASRLTDRRSPRALEDPQPALRLQLDTLQSTAIEHPAEQARVLTEDVTELLSAIRDRTVPGDPLALSCARTALIAAMVDVEESTWRHTGRSGHLYRVWQSLAALEASLDNPTTANQILLLARGS</sequence>
<name>A0A4Z1D2F7_9ACTN</name>
<proteinExistence type="predicted"/>
<feature type="domain" description="NACHT" evidence="1">
    <location>
        <begin position="144"/>
        <end position="269"/>
    </location>
</feature>
<dbReference type="SUPFAM" id="SSF52540">
    <property type="entry name" value="P-loop containing nucleoside triphosphate hydrolases"/>
    <property type="match status" value="1"/>
</dbReference>
<dbReference type="PANTHER" id="PTHR46844">
    <property type="entry name" value="SLR5058 PROTEIN"/>
    <property type="match status" value="1"/>
</dbReference>
<dbReference type="InterPro" id="IPR027417">
    <property type="entry name" value="P-loop_NTPase"/>
</dbReference>
<dbReference type="EMBL" id="SRRT01000005">
    <property type="protein sequence ID" value="TGN75765.1"/>
    <property type="molecule type" value="Genomic_DNA"/>
</dbReference>